<name>A0A2M4DPQ7_ANODA</name>
<protein>
    <submittedName>
        <fullName evidence="2">Putative secreted protein</fullName>
    </submittedName>
</protein>
<evidence type="ECO:0000256" key="1">
    <source>
        <dbReference type="SAM" id="SignalP"/>
    </source>
</evidence>
<feature type="chain" id="PRO_5014818176" evidence="1">
    <location>
        <begin position="23"/>
        <end position="68"/>
    </location>
</feature>
<dbReference type="AlphaFoldDB" id="A0A2M4DPQ7"/>
<reference evidence="2" key="1">
    <citation type="submission" date="2018-01" db="EMBL/GenBank/DDBJ databases">
        <title>An insight into the sialome of Amazonian anophelines.</title>
        <authorList>
            <person name="Ribeiro J.M."/>
            <person name="Scarpassa V."/>
            <person name="Calvo E."/>
        </authorList>
    </citation>
    <scope>NUCLEOTIDE SEQUENCE</scope>
</reference>
<feature type="signal peptide" evidence="1">
    <location>
        <begin position="1"/>
        <end position="22"/>
    </location>
</feature>
<accession>A0A2M4DPQ7</accession>
<sequence>MEINSLLLLCGLLTNTCRDTTTTSDIDDKKCGSDRWNCNSANHGLNFASSTRRIKKRTTNEHASNMFG</sequence>
<dbReference type="EMBL" id="GGFL01014920">
    <property type="protein sequence ID" value="MBW79098.1"/>
    <property type="molecule type" value="Transcribed_RNA"/>
</dbReference>
<organism evidence="2">
    <name type="scientific">Anopheles darlingi</name>
    <name type="common">Mosquito</name>
    <dbReference type="NCBI Taxonomy" id="43151"/>
    <lineage>
        <taxon>Eukaryota</taxon>
        <taxon>Metazoa</taxon>
        <taxon>Ecdysozoa</taxon>
        <taxon>Arthropoda</taxon>
        <taxon>Hexapoda</taxon>
        <taxon>Insecta</taxon>
        <taxon>Pterygota</taxon>
        <taxon>Neoptera</taxon>
        <taxon>Endopterygota</taxon>
        <taxon>Diptera</taxon>
        <taxon>Nematocera</taxon>
        <taxon>Culicoidea</taxon>
        <taxon>Culicidae</taxon>
        <taxon>Anophelinae</taxon>
        <taxon>Anopheles</taxon>
    </lineage>
</organism>
<proteinExistence type="predicted"/>
<evidence type="ECO:0000313" key="2">
    <source>
        <dbReference type="EMBL" id="MBW79098.1"/>
    </source>
</evidence>
<keyword evidence="1" id="KW-0732">Signal</keyword>